<proteinExistence type="predicted"/>
<name>A0ABR1KNW0_9PEZI</name>
<evidence type="ECO:0000256" key="1">
    <source>
        <dbReference type="SAM" id="MobiDB-lite"/>
    </source>
</evidence>
<organism evidence="2 3">
    <name type="scientific">Phyllosticta citriasiana</name>
    <dbReference type="NCBI Taxonomy" id="595635"/>
    <lineage>
        <taxon>Eukaryota</taxon>
        <taxon>Fungi</taxon>
        <taxon>Dikarya</taxon>
        <taxon>Ascomycota</taxon>
        <taxon>Pezizomycotina</taxon>
        <taxon>Dothideomycetes</taxon>
        <taxon>Dothideomycetes incertae sedis</taxon>
        <taxon>Botryosphaeriales</taxon>
        <taxon>Phyllostictaceae</taxon>
        <taxon>Phyllosticta</taxon>
    </lineage>
</organism>
<reference evidence="2 3" key="1">
    <citation type="submission" date="2024-04" db="EMBL/GenBank/DDBJ databases">
        <title>Phyllosticta paracitricarpa is synonymous to the EU quarantine fungus P. citricarpa based on phylogenomic analyses.</title>
        <authorList>
            <consortium name="Lawrence Berkeley National Laboratory"/>
            <person name="Van Ingen-Buijs V.A."/>
            <person name="Van Westerhoven A.C."/>
            <person name="Haridas S."/>
            <person name="Skiadas P."/>
            <person name="Martin F."/>
            <person name="Groenewald J.Z."/>
            <person name="Crous P.W."/>
            <person name="Seidl M.F."/>
        </authorList>
    </citation>
    <scope>NUCLEOTIDE SEQUENCE [LARGE SCALE GENOMIC DNA]</scope>
    <source>
        <strain evidence="2 3">CBS 123371</strain>
    </source>
</reference>
<accession>A0ABR1KNW0</accession>
<dbReference type="Pfam" id="PF11595">
    <property type="entry name" value="DUF3245"/>
    <property type="match status" value="1"/>
</dbReference>
<sequence>MPATARPDEVSFNKASVALARSQAMLASWLPPRPAAEAEKSQQQMQQDDAALFAPQSEIQGVGAEPPKEIADGSFRRQHLSSNDELRKKLLPKGAMRAQAADKKASVARPTPKRPERPTPKQDDSDNEEGRAAMFKSKRQRRSPAETPNIGSDESEGEAKGKASQSKTTPERKKKRMTFLDELLEERAKKKKK</sequence>
<gene>
    <name evidence="2" type="ORF">IWZ03DRAFT_311619</name>
</gene>
<feature type="compositionally biased region" description="Basic and acidic residues" evidence="1">
    <location>
        <begin position="66"/>
        <end position="75"/>
    </location>
</feature>
<keyword evidence="3" id="KW-1185">Reference proteome</keyword>
<dbReference type="InterPro" id="IPR021641">
    <property type="entry name" value="DUF3245"/>
</dbReference>
<dbReference type="Proteomes" id="UP001363622">
    <property type="component" value="Unassembled WGS sequence"/>
</dbReference>
<evidence type="ECO:0000313" key="3">
    <source>
        <dbReference type="Proteomes" id="UP001363622"/>
    </source>
</evidence>
<comment type="caution">
    <text evidence="2">The sequence shown here is derived from an EMBL/GenBank/DDBJ whole genome shotgun (WGS) entry which is preliminary data.</text>
</comment>
<protein>
    <submittedName>
        <fullName evidence="2">Uncharacterized protein</fullName>
    </submittedName>
</protein>
<dbReference type="EMBL" id="JBBPHU010000006">
    <property type="protein sequence ID" value="KAK7516615.1"/>
    <property type="molecule type" value="Genomic_DNA"/>
</dbReference>
<evidence type="ECO:0000313" key="2">
    <source>
        <dbReference type="EMBL" id="KAK7516615.1"/>
    </source>
</evidence>
<feature type="region of interest" description="Disordered" evidence="1">
    <location>
        <begin position="33"/>
        <end position="193"/>
    </location>
</feature>
<feature type="compositionally biased region" description="Basic and acidic residues" evidence="1">
    <location>
        <begin position="113"/>
        <end position="131"/>
    </location>
</feature>